<dbReference type="PANTHER" id="PTHR21535:SF90">
    <property type="entry name" value="CORA METAL ION TRANSPORTER"/>
    <property type="match status" value="1"/>
</dbReference>
<keyword evidence="2" id="KW-1133">Transmembrane helix</keyword>
<evidence type="ECO:0000256" key="2">
    <source>
        <dbReference type="SAM" id="Phobius"/>
    </source>
</evidence>
<name>A0A8H6IKH9_9AGAR</name>
<feature type="compositionally biased region" description="Basic residues" evidence="1">
    <location>
        <begin position="217"/>
        <end position="228"/>
    </location>
</feature>
<dbReference type="PANTHER" id="PTHR21535">
    <property type="entry name" value="MAGNESIUM AND COBALT TRANSPORT PROTEIN/MITOCHONDRIAL IMPORT INNER MEMBRANE TRANSLOCASE SUBUNIT TIM8"/>
    <property type="match status" value="1"/>
</dbReference>
<dbReference type="GO" id="GO:0015095">
    <property type="term" value="F:magnesium ion transmembrane transporter activity"/>
    <property type="evidence" value="ECO:0007669"/>
    <property type="project" value="InterPro"/>
</dbReference>
<keyword evidence="2" id="KW-0812">Transmembrane</keyword>
<dbReference type="GO" id="GO:0010961">
    <property type="term" value="P:intracellular magnesium ion homeostasis"/>
    <property type="evidence" value="ECO:0007669"/>
    <property type="project" value="TreeGrafter"/>
</dbReference>
<dbReference type="OrthoDB" id="29879at2759"/>
<feature type="region of interest" description="Disordered" evidence="1">
    <location>
        <begin position="256"/>
        <end position="283"/>
    </location>
</feature>
<dbReference type="Proteomes" id="UP000521943">
    <property type="component" value="Unassembled WGS sequence"/>
</dbReference>
<reference evidence="3 4" key="1">
    <citation type="submission" date="2020-07" db="EMBL/GenBank/DDBJ databases">
        <title>Comparative genomics of pyrophilous fungi reveals a link between fire events and developmental genes.</title>
        <authorList>
            <consortium name="DOE Joint Genome Institute"/>
            <person name="Steindorff A.S."/>
            <person name="Carver A."/>
            <person name="Calhoun S."/>
            <person name="Stillman K."/>
            <person name="Liu H."/>
            <person name="Lipzen A."/>
            <person name="Pangilinan J."/>
            <person name="Labutti K."/>
            <person name="Bruns T.D."/>
            <person name="Grigoriev I.V."/>
        </authorList>
    </citation>
    <scope>NUCLEOTIDE SEQUENCE [LARGE SCALE GENOMIC DNA]</scope>
    <source>
        <strain evidence="3 4">CBS 144469</strain>
    </source>
</reference>
<dbReference type="Gene3D" id="1.20.58.340">
    <property type="entry name" value="Magnesium transport protein CorA, transmembrane region"/>
    <property type="match status" value="2"/>
</dbReference>
<feature type="region of interest" description="Disordered" evidence="1">
    <location>
        <begin position="217"/>
        <end position="241"/>
    </location>
</feature>
<dbReference type="InterPro" id="IPR045861">
    <property type="entry name" value="CorA_cytoplasmic_dom"/>
</dbReference>
<gene>
    <name evidence="3" type="ORF">DFP72DRAFT_1087801</name>
</gene>
<feature type="compositionally biased region" description="Low complexity" evidence="1">
    <location>
        <begin position="472"/>
        <end position="482"/>
    </location>
</feature>
<accession>A0A8H6IKH9</accession>
<evidence type="ECO:0000256" key="1">
    <source>
        <dbReference type="SAM" id="MobiDB-lite"/>
    </source>
</evidence>
<keyword evidence="4" id="KW-1185">Reference proteome</keyword>
<feature type="compositionally biased region" description="Low complexity" evidence="1">
    <location>
        <begin position="93"/>
        <end position="123"/>
    </location>
</feature>
<feature type="compositionally biased region" description="Low complexity" evidence="1">
    <location>
        <begin position="494"/>
        <end position="505"/>
    </location>
</feature>
<feature type="region of interest" description="Disordered" evidence="1">
    <location>
        <begin position="463"/>
        <end position="482"/>
    </location>
</feature>
<dbReference type="CDD" id="cd12829">
    <property type="entry name" value="Alr1p-like"/>
    <property type="match status" value="1"/>
</dbReference>
<feature type="transmembrane region" description="Helical" evidence="2">
    <location>
        <begin position="707"/>
        <end position="731"/>
    </location>
</feature>
<dbReference type="GO" id="GO:0016020">
    <property type="term" value="C:membrane"/>
    <property type="evidence" value="ECO:0007669"/>
    <property type="project" value="InterPro"/>
</dbReference>
<feature type="compositionally biased region" description="Polar residues" evidence="1">
    <location>
        <begin position="1"/>
        <end position="12"/>
    </location>
</feature>
<dbReference type="InterPro" id="IPR044089">
    <property type="entry name" value="Alr1-like"/>
</dbReference>
<organism evidence="3 4">
    <name type="scientific">Ephemerocybe angulata</name>
    <dbReference type="NCBI Taxonomy" id="980116"/>
    <lineage>
        <taxon>Eukaryota</taxon>
        <taxon>Fungi</taxon>
        <taxon>Dikarya</taxon>
        <taxon>Basidiomycota</taxon>
        <taxon>Agaricomycotina</taxon>
        <taxon>Agaricomycetes</taxon>
        <taxon>Agaricomycetidae</taxon>
        <taxon>Agaricales</taxon>
        <taxon>Agaricineae</taxon>
        <taxon>Psathyrellaceae</taxon>
        <taxon>Ephemerocybe</taxon>
    </lineage>
</organism>
<feature type="transmembrane region" description="Helical" evidence="2">
    <location>
        <begin position="669"/>
        <end position="695"/>
    </location>
</feature>
<dbReference type="EMBL" id="JACGCI010000001">
    <property type="protein sequence ID" value="KAF6766092.1"/>
    <property type="molecule type" value="Genomic_DNA"/>
</dbReference>
<dbReference type="SUPFAM" id="SSF143865">
    <property type="entry name" value="CorA soluble domain-like"/>
    <property type="match status" value="1"/>
</dbReference>
<feature type="region of interest" description="Disordered" evidence="1">
    <location>
        <begin position="92"/>
        <end position="140"/>
    </location>
</feature>
<evidence type="ECO:0000313" key="3">
    <source>
        <dbReference type="EMBL" id="KAF6766092.1"/>
    </source>
</evidence>
<comment type="caution">
    <text evidence="3">The sequence shown here is derived from an EMBL/GenBank/DDBJ whole genome shotgun (WGS) entry which is preliminary data.</text>
</comment>
<feature type="region of interest" description="Disordered" evidence="1">
    <location>
        <begin position="487"/>
        <end position="521"/>
    </location>
</feature>
<dbReference type="InterPro" id="IPR002523">
    <property type="entry name" value="MgTranspt_CorA/ZnTranspt_ZntB"/>
</dbReference>
<keyword evidence="2" id="KW-0472">Membrane</keyword>
<feature type="compositionally biased region" description="Basic residues" evidence="1">
    <location>
        <begin position="124"/>
        <end position="134"/>
    </location>
</feature>
<dbReference type="AlphaFoldDB" id="A0A8H6IKH9"/>
<protein>
    <submittedName>
        <fullName evidence="3">Cation transporter</fullName>
    </submittedName>
</protein>
<dbReference type="Gene3D" id="3.30.460.20">
    <property type="entry name" value="CorA soluble domain-like"/>
    <property type="match status" value="1"/>
</dbReference>
<evidence type="ECO:0000313" key="4">
    <source>
        <dbReference type="Proteomes" id="UP000521943"/>
    </source>
</evidence>
<proteinExistence type="predicted"/>
<sequence length="751" mass="83241">MTGQAVRFTSHSPDIELTDLAPHQPAVAGSDIDDDDIYRGEPSFLKDDATSVTTSSSGSSSSSSERHGGRFAMITAVVDLAISRWARGVRRGSSSSSISTTSSSTSSSSSSSASSRSSVNTLARARRRLRRRRSSSQTSLLTIQSERDIVARISRLKALEESRQVARQFALYLPSSLAPPRADVLAVPNPDAEDARQRILSTTSLSRVLGQLEIVTKRTRSRRPRGRSRGPPNAQANASRHGYQFHTDSLAGGFRPASSFDPSTAKKPKKGKARASAALSSKNTPVVPKQRLMPKAWFLDVASPTWADLRALGKLLHLHPLTLEDILQKDPREKLEVFPKLGYYFVSFRAIESKAEREKILKELQNNSDNDSEQPEVPIGEANVYLAVFNEGICCFHYRDISEHVDRVRNRISLLDDVVNMSSDWIAHGILDSVVDAFFPVLSEIEKEVMAIDKMVYVEEDEDNDSSVRLEQQSSWTSSSATAKACPEADAAASTKSSSPQLPSSYEKPKLEAANSTEESIRPHFARPRLTPRLVFRRFRRSIARFWARLWLRKPEAIRVNPRTLTLRRMAKTRKLVTLLGRLLASKADVVTQIRKRLLQTGEPSLGNGGTKGEELEVAIYMGDVQDHILTLQHSLNHIERVLSQSHPSYLSSLRTTVARSKGSTDKGLLYLTVVSIAVLCCQTTIGIFSMNVHIPNSKHARTNPFVVFGLVVALACIVIVSYLAVVYHWWKTSKRGKGMGWKTSEPPKPY</sequence>
<dbReference type="Pfam" id="PF01544">
    <property type="entry name" value="CorA"/>
    <property type="match status" value="1"/>
</dbReference>
<feature type="region of interest" description="Disordered" evidence="1">
    <location>
        <begin position="1"/>
        <end position="67"/>
    </location>
</feature>
<feature type="compositionally biased region" description="Low complexity" evidence="1">
    <location>
        <begin position="50"/>
        <end position="63"/>
    </location>
</feature>